<dbReference type="RefSeq" id="WP_160739320.1">
    <property type="nucleotide sequence ID" value="NZ_WTYQ01000003.1"/>
</dbReference>
<proteinExistence type="predicted"/>
<dbReference type="Proteomes" id="UP000460561">
    <property type="component" value="Unassembled WGS sequence"/>
</dbReference>
<dbReference type="EMBL" id="WTYQ01000003">
    <property type="protein sequence ID" value="MXP26091.1"/>
    <property type="molecule type" value="Genomic_DNA"/>
</dbReference>
<sequence>MPVLRGESLRAGLSLLALLLSSAVPSPGIAQGKASAEAVSIEELIEPDAEPQNIFATDDKALRTSIVRSNKDIIDDIPATAPAEFHAWMNDLLSAFERGDFTASSRTIAQNHALPENAVRQLLRSFALVRAHKYDFFGDEVKDVQNRTRLIEIINKGLDQAGRNPLLVQFAAFTIDQANLCDKSLMTLPGAAADRAASFRSIAAVTGCSDPLLEAVKVDPPHQVADLAMLSEVLQNQPTLTLWLLRPEVEQHIAPAAQRAFRLTFTRKAIEDAFAVGADARGLALYDALDPEGRSAMLADTQDGFTATIDGIPVIFGAREHTSLTTSLAAAMYLSGRTDEARAMVEKDSKLPSERKLVDCLYKGRTAKDPGQGLKVCYEGKDQHWKDPNVDSLILSWALNAPQTDPYPMLEAGFSGGRSSGANAPIARFYCSVFDADVAGGVCADARRSVAYNLKPDRYESEEEPEARRALAALNLPEWDSIAARLESERVAGLAAFDDGDTNEPYADRPPIEPIHPPFAQHTLPPELISRRSDKRSDVAETVDWPKGWTALPLGFEPVRWQSEGTRTVAISQSGLLDRGGEVGRGGYWIHLSKDGGKTWGQPLYTGLAARFPYLIEPTSKLPLLKDDHLQIEVTYALLDTSSITYPPVGLRTLRREPNLWLDIPIEALTKDSNGDGLSDLVAAHLAIDGPAGETPFVVGSDAATCKRGEADPVASVRRKVLLMLTGIDEAAIREPIDRAPDAPLLSGLTRPSTGEKWPLFVKGHAADLACMAPLPMPVLVYGSQGENALQRRSPDFRLIELPSLVMNREKSRGYAIWSSGWTGGTIMFWLEGGKWRFATISSWVT</sequence>
<name>A0A845AAQ2_9SPHN</name>
<gene>
    <name evidence="2" type="ORF">GRI39_08590</name>
</gene>
<feature type="signal peptide" evidence="1">
    <location>
        <begin position="1"/>
        <end position="30"/>
    </location>
</feature>
<organism evidence="2 3">
    <name type="scientific">Altericroceibacterium indicum</name>
    <dbReference type="NCBI Taxonomy" id="374177"/>
    <lineage>
        <taxon>Bacteria</taxon>
        <taxon>Pseudomonadati</taxon>
        <taxon>Pseudomonadota</taxon>
        <taxon>Alphaproteobacteria</taxon>
        <taxon>Sphingomonadales</taxon>
        <taxon>Erythrobacteraceae</taxon>
        <taxon>Altericroceibacterium</taxon>
    </lineage>
</organism>
<keyword evidence="1" id="KW-0732">Signal</keyword>
<dbReference type="OrthoDB" id="7592256at2"/>
<feature type="chain" id="PRO_5032391284" evidence="1">
    <location>
        <begin position="31"/>
        <end position="846"/>
    </location>
</feature>
<comment type="caution">
    <text evidence="2">The sequence shown here is derived from an EMBL/GenBank/DDBJ whole genome shotgun (WGS) entry which is preliminary data.</text>
</comment>
<evidence type="ECO:0000313" key="2">
    <source>
        <dbReference type="EMBL" id="MXP26091.1"/>
    </source>
</evidence>
<accession>A0A845AAQ2</accession>
<keyword evidence="3" id="KW-1185">Reference proteome</keyword>
<dbReference type="AlphaFoldDB" id="A0A845AAQ2"/>
<protein>
    <submittedName>
        <fullName evidence="2">Uncharacterized protein</fullName>
    </submittedName>
</protein>
<evidence type="ECO:0000256" key="1">
    <source>
        <dbReference type="SAM" id="SignalP"/>
    </source>
</evidence>
<evidence type="ECO:0000313" key="3">
    <source>
        <dbReference type="Proteomes" id="UP000460561"/>
    </source>
</evidence>
<reference evidence="2 3" key="1">
    <citation type="submission" date="2019-12" db="EMBL/GenBank/DDBJ databases">
        <title>Genomic-based taxomic classification of the family Erythrobacteraceae.</title>
        <authorList>
            <person name="Xu L."/>
        </authorList>
    </citation>
    <scope>NUCLEOTIDE SEQUENCE [LARGE SCALE GENOMIC DNA]</scope>
    <source>
        <strain evidence="2 3">DSM 18604</strain>
    </source>
</reference>